<accession>A0A919K657</accession>
<evidence type="ECO:0000259" key="1">
    <source>
        <dbReference type="Pfam" id="PF04738"/>
    </source>
</evidence>
<evidence type="ECO:0008006" key="5">
    <source>
        <dbReference type="Google" id="ProtNLM"/>
    </source>
</evidence>
<name>A0A919K657_9ACTN</name>
<sequence length="1021" mass="110317">MPTVVHPYRPVGPVLVRASTTTGAVDTPPPAGTALDELAWLATHWSRPELRDAVSLASPDLAARMHQLLTEGAASARAVHRAVTAITSYLARWQRRATPFGMFVGVTAVTIGPADARIGDRHTAVARADADWLTRVVDQLELDRALRRTLMVVANSGGVVRDGRFIVAARPAPGQRSPGPVRDLSTRCTRPVRLALACAATPVGFDDLVAQLAAQLAPTAPSTIEAMVHGLIDGQVLITNLRPPMTAVDPLSHVLAILRDAGEHLPDRRGVIDQLGEIDAQLRRHNKEADPGQQAALRAVAEKLMVAVVPPAAEPPLAVDVRLDATVSLPQRILDEAAAAAGVLLRVTTQPFGSHAWLDYHARFRARYGPGALVGVRDLVADSGLGYPPGYLGAPRARPAWRMLTERDAYMLALMQKAMRDGADEILLTDADIEALTVGDPTAVVPPARLELGVCVHATSTEAINRGHLELRITAAPRTHTSMAGRFAYLLDAADRDRLNQTYAAGQSRDVILAQVSFPPRRVHNENVTRVGRHTARVVSVGEHPDGEVISIDYLAVTADADQLYLIHAPTGRRVIAYVPNALAAVQMPPLARFLAEVGDARTAVFGPLDLGAAARTLPYAPRIRYRHTVLAPARWWLTTADLTAANPAGDADTWDKALDRWRRHWHVPARVIVCHGELRLPINVDEPADRRQLDTRLRRAGRLELREDAPIDRGGWIDRPAEFVIPMTLTTPVARPLPDTATIGWTHRPGASAVIHARLIGNPARFDDLLTEHLPAFADSLTDLGTLRWWANRHRDMIRLDADQHLSLYFRLAGPAAYGAVAARLGQFADDLHARGLPNELVLAAYHEQPSRYGHSPTAAEGVFAADTTAAIAQLRLAEQTGISGQALAAVSLAEIAAGLAPDPAVGYRTLLKDLKGHTEPADRALSDLARELACPAGEFARLRASAEGEAVLAAWEARRQVLRAYSAVLGAEGAPPGVLRTLLREHHHRALGVDPAFERQTNHLARAVALRYLSPAGHR</sequence>
<organism evidence="3 4">
    <name type="scientific">Paractinoplanes rishiriensis</name>
    <dbReference type="NCBI Taxonomy" id="1050105"/>
    <lineage>
        <taxon>Bacteria</taxon>
        <taxon>Bacillati</taxon>
        <taxon>Actinomycetota</taxon>
        <taxon>Actinomycetes</taxon>
        <taxon>Micromonosporales</taxon>
        <taxon>Micromonosporaceae</taxon>
        <taxon>Paractinoplanes</taxon>
    </lineage>
</organism>
<feature type="domain" description="Lantibiotic dehydratase N-terminal" evidence="1">
    <location>
        <begin position="47"/>
        <end position="694"/>
    </location>
</feature>
<dbReference type="EMBL" id="BOMV01000107">
    <property type="protein sequence ID" value="GIF01611.1"/>
    <property type="molecule type" value="Genomic_DNA"/>
</dbReference>
<dbReference type="InterPro" id="IPR006827">
    <property type="entry name" value="Lant_deHydtase_N"/>
</dbReference>
<dbReference type="InterPro" id="IPR023809">
    <property type="entry name" value="Thiopep_bacteriocin_synth_dom"/>
</dbReference>
<dbReference type="Proteomes" id="UP000636960">
    <property type="component" value="Unassembled WGS sequence"/>
</dbReference>
<dbReference type="Pfam" id="PF04738">
    <property type="entry name" value="Lant_dehydr_N"/>
    <property type="match status" value="1"/>
</dbReference>
<dbReference type="Pfam" id="PF14028">
    <property type="entry name" value="Lant_dehydr_C"/>
    <property type="match status" value="1"/>
</dbReference>
<evidence type="ECO:0000259" key="2">
    <source>
        <dbReference type="Pfam" id="PF14028"/>
    </source>
</evidence>
<comment type="caution">
    <text evidence="3">The sequence shown here is derived from an EMBL/GenBank/DDBJ whole genome shotgun (WGS) entry which is preliminary data.</text>
</comment>
<evidence type="ECO:0000313" key="4">
    <source>
        <dbReference type="Proteomes" id="UP000636960"/>
    </source>
</evidence>
<dbReference type="AlphaFoldDB" id="A0A919K657"/>
<dbReference type="RefSeq" id="WP_203790420.1">
    <property type="nucleotide sequence ID" value="NZ_BOMV01000107.1"/>
</dbReference>
<keyword evidence="4" id="KW-1185">Reference proteome</keyword>
<gene>
    <name evidence="3" type="ORF">Ari01nite_90750</name>
</gene>
<dbReference type="NCBIfam" id="TIGR03891">
    <property type="entry name" value="thiopep_ocin"/>
    <property type="match status" value="1"/>
</dbReference>
<evidence type="ECO:0000313" key="3">
    <source>
        <dbReference type="EMBL" id="GIF01611.1"/>
    </source>
</evidence>
<feature type="domain" description="Thiopeptide-type bacteriocin biosynthesis" evidence="2">
    <location>
        <begin position="758"/>
        <end position="1009"/>
    </location>
</feature>
<protein>
    <recommendedName>
        <fullName evidence="5">Lantibiotic dehydratase</fullName>
    </recommendedName>
</protein>
<reference evidence="3" key="1">
    <citation type="submission" date="2021-01" db="EMBL/GenBank/DDBJ databases">
        <title>Whole genome shotgun sequence of Actinoplanes rishiriensis NBRC 108556.</title>
        <authorList>
            <person name="Komaki H."/>
            <person name="Tamura T."/>
        </authorList>
    </citation>
    <scope>NUCLEOTIDE SEQUENCE</scope>
    <source>
        <strain evidence="3">NBRC 108556</strain>
    </source>
</reference>
<proteinExistence type="predicted"/>